<protein>
    <submittedName>
        <fullName evidence="2">Uncharacterized protein</fullName>
    </submittedName>
</protein>
<reference evidence="2" key="1">
    <citation type="submission" date="2022-04" db="EMBL/GenBank/DDBJ databases">
        <title>Carnegiea gigantea Genome sequencing and assembly v2.</title>
        <authorList>
            <person name="Copetti D."/>
            <person name="Sanderson M.J."/>
            <person name="Burquez A."/>
            <person name="Wojciechowski M.F."/>
        </authorList>
    </citation>
    <scope>NUCLEOTIDE SEQUENCE</scope>
    <source>
        <strain evidence="2">SGP5-SGP5p</strain>
        <tissue evidence="2">Aerial part</tissue>
    </source>
</reference>
<evidence type="ECO:0000256" key="1">
    <source>
        <dbReference type="SAM" id="MobiDB-lite"/>
    </source>
</evidence>
<gene>
    <name evidence="2" type="ORF">Cgig2_007628</name>
</gene>
<accession>A0A9Q1GRP8</accession>
<keyword evidence="3" id="KW-1185">Reference proteome</keyword>
<proteinExistence type="predicted"/>
<organism evidence="2 3">
    <name type="scientific">Carnegiea gigantea</name>
    <dbReference type="NCBI Taxonomy" id="171969"/>
    <lineage>
        <taxon>Eukaryota</taxon>
        <taxon>Viridiplantae</taxon>
        <taxon>Streptophyta</taxon>
        <taxon>Embryophyta</taxon>
        <taxon>Tracheophyta</taxon>
        <taxon>Spermatophyta</taxon>
        <taxon>Magnoliopsida</taxon>
        <taxon>eudicotyledons</taxon>
        <taxon>Gunneridae</taxon>
        <taxon>Pentapetalae</taxon>
        <taxon>Caryophyllales</taxon>
        <taxon>Cactineae</taxon>
        <taxon>Cactaceae</taxon>
        <taxon>Cactoideae</taxon>
        <taxon>Echinocereeae</taxon>
        <taxon>Carnegiea</taxon>
    </lineage>
</organism>
<evidence type="ECO:0000313" key="3">
    <source>
        <dbReference type="Proteomes" id="UP001153076"/>
    </source>
</evidence>
<dbReference type="AlphaFoldDB" id="A0A9Q1GRP8"/>
<sequence>MWITVLWRHASRGSRESSLGNGQPWHHHPYMHGLRGSDETAAISIAKGAALEVGLPTLSYLAVATIRLLSMTFLSSLDTKAIGEFVTCHFSWDRRGVAFHPSPLPKDFQTLCLGFELAMAEQAVKCYGLLELPQALTELRWSTFKSWVWLFGNRIYEARFHPKGGLGENTEAGRQEPSSGRGAVDEDAALEEAASP</sequence>
<dbReference type="EMBL" id="JAKOGI010001585">
    <property type="protein sequence ID" value="KAJ8424903.1"/>
    <property type="molecule type" value="Genomic_DNA"/>
</dbReference>
<comment type="caution">
    <text evidence="2">The sequence shown here is derived from an EMBL/GenBank/DDBJ whole genome shotgun (WGS) entry which is preliminary data.</text>
</comment>
<feature type="region of interest" description="Disordered" evidence="1">
    <location>
        <begin position="165"/>
        <end position="196"/>
    </location>
</feature>
<dbReference type="Proteomes" id="UP001153076">
    <property type="component" value="Unassembled WGS sequence"/>
</dbReference>
<name>A0A9Q1GRP8_9CARY</name>
<evidence type="ECO:0000313" key="2">
    <source>
        <dbReference type="EMBL" id="KAJ8424903.1"/>
    </source>
</evidence>